<feature type="region of interest" description="Disordered" evidence="5">
    <location>
        <begin position="57"/>
        <end position="129"/>
    </location>
</feature>
<evidence type="ECO:0000256" key="3">
    <source>
        <dbReference type="ARBA" id="ARBA00023163"/>
    </source>
</evidence>
<keyword evidence="8" id="KW-1185">Reference proteome</keyword>
<dbReference type="EMBL" id="PDNA01000036">
    <property type="protein sequence ID" value="PGH21387.1"/>
    <property type="molecule type" value="Genomic_DNA"/>
</dbReference>
<dbReference type="PROSITE" id="PS50048">
    <property type="entry name" value="ZN2_CY6_FUNGAL_2"/>
    <property type="match status" value="1"/>
</dbReference>
<dbReference type="InterPro" id="IPR036864">
    <property type="entry name" value="Zn2-C6_fun-type_DNA-bd_sf"/>
</dbReference>
<gene>
    <name evidence="7" type="ORF">AJ80_03304</name>
</gene>
<sequence>MEPTPTAPRRQSCDRCHGQKLRCTRTGNSETGACNRCLRHGAQCVYSFSLPKGRPSMYRLADTSTTAPSNPSAMTTASATPDETRQQRAHTATADPKRKANGNTKSNSGSSPKPISNSNSNANVNVNANVNPNTTSNVIEDPIMAECMDTSGSAWPWLAPLSWNDMQINGTEQDPNPSLHTIVNPQIDGGAAFLDAFPSLLNWGCIGNEAFQGHGTEFSEGSSSSSSNNSSTSINSAMEKNGPDVAIAQLSQLSTRLYTLHSSTSTMAENSRSSCGLRDPNQVHLGSLIDDAAFKSVAAWLVHVSSNMNFLYRVDGQNPGLDAATTGDTLHDAFSASHHLLQILRCLQLDMGSGTSSSGSISTPTSSGGGQLGFWTPQSMAGSSESTSLFEQVKGSSSYGRASSQHSNTVVRHLIIACHTLLLNIYVAVLIALQHDVDMRVSSFAGNGDADTYMDGAALADIRLVLVVQLCSYLVERQYQAVTVYLSSQSPPPSSSSSSSSSQQHDLPGSTSPNSEVRGELEMEVQQRLAHLRQTLRI</sequence>
<dbReference type="OrthoDB" id="4222821at2759"/>
<evidence type="ECO:0000256" key="4">
    <source>
        <dbReference type="ARBA" id="ARBA00023242"/>
    </source>
</evidence>
<dbReference type="GO" id="GO:0000981">
    <property type="term" value="F:DNA-binding transcription factor activity, RNA polymerase II-specific"/>
    <property type="evidence" value="ECO:0007669"/>
    <property type="project" value="InterPro"/>
</dbReference>
<keyword evidence="4" id="KW-0539">Nucleus</keyword>
<reference evidence="7 8" key="1">
    <citation type="submission" date="2017-10" db="EMBL/GenBank/DDBJ databases">
        <title>Comparative genomics in systemic dimorphic fungi from Ajellomycetaceae.</title>
        <authorList>
            <person name="Munoz J.F."/>
            <person name="Mcewen J.G."/>
            <person name="Clay O.K."/>
            <person name="Cuomo C.A."/>
        </authorList>
    </citation>
    <scope>NUCLEOTIDE SEQUENCE [LARGE SCALE GENOMIC DNA]</scope>
    <source>
        <strain evidence="7 8">UAMH7299</strain>
    </source>
</reference>
<dbReference type="CDD" id="cd00067">
    <property type="entry name" value="GAL4"/>
    <property type="match status" value="1"/>
</dbReference>
<name>A0A2B7YLA2_POLH7</name>
<evidence type="ECO:0000256" key="1">
    <source>
        <dbReference type="ARBA" id="ARBA00023015"/>
    </source>
</evidence>
<dbReference type="Gene3D" id="4.10.240.10">
    <property type="entry name" value="Zn(2)-C6 fungal-type DNA-binding domain"/>
    <property type="match status" value="1"/>
</dbReference>
<keyword evidence="1" id="KW-0805">Transcription regulation</keyword>
<feature type="region of interest" description="Disordered" evidence="5">
    <location>
        <begin position="216"/>
        <end position="238"/>
    </location>
</feature>
<organism evidence="7 8">
    <name type="scientific">Polytolypa hystricis (strain UAMH7299)</name>
    <dbReference type="NCBI Taxonomy" id="1447883"/>
    <lineage>
        <taxon>Eukaryota</taxon>
        <taxon>Fungi</taxon>
        <taxon>Dikarya</taxon>
        <taxon>Ascomycota</taxon>
        <taxon>Pezizomycotina</taxon>
        <taxon>Eurotiomycetes</taxon>
        <taxon>Eurotiomycetidae</taxon>
        <taxon>Onygenales</taxon>
        <taxon>Onygenales incertae sedis</taxon>
        <taxon>Polytolypa</taxon>
    </lineage>
</organism>
<dbReference type="Proteomes" id="UP000224634">
    <property type="component" value="Unassembled WGS sequence"/>
</dbReference>
<evidence type="ECO:0000313" key="7">
    <source>
        <dbReference type="EMBL" id="PGH21387.1"/>
    </source>
</evidence>
<evidence type="ECO:0000259" key="6">
    <source>
        <dbReference type="PROSITE" id="PS50048"/>
    </source>
</evidence>
<accession>A0A2B7YLA2</accession>
<evidence type="ECO:0000256" key="5">
    <source>
        <dbReference type="SAM" id="MobiDB-lite"/>
    </source>
</evidence>
<feature type="region of interest" description="Disordered" evidence="5">
    <location>
        <begin position="488"/>
        <end position="523"/>
    </location>
</feature>
<dbReference type="SUPFAM" id="SSF57701">
    <property type="entry name" value="Zn2/Cys6 DNA-binding domain"/>
    <property type="match status" value="1"/>
</dbReference>
<dbReference type="InterPro" id="IPR001138">
    <property type="entry name" value="Zn2Cys6_DnaBD"/>
</dbReference>
<dbReference type="GO" id="GO:0008270">
    <property type="term" value="F:zinc ion binding"/>
    <property type="evidence" value="ECO:0007669"/>
    <property type="project" value="InterPro"/>
</dbReference>
<dbReference type="STRING" id="1447883.A0A2B7YLA2"/>
<evidence type="ECO:0000256" key="2">
    <source>
        <dbReference type="ARBA" id="ARBA00023125"/>
    </source>
</evidence>
<dbReference type="GO" id="GO:0003677">
    <property type="term" value="F:DNA binding"/>
    <property type="evidence" value="ECO:0007669"/>
    <property type="project" value="UniProtKB-KW"/>
</dbReference>
<dbReference type="PROSITE" id="PS00463">
    <property type="entry name" value="ZN2_CY6_FUNGAL_1"/>
    <property type="match status" value="1"/>
</dbReference>
<protein>
    <recommendedName>
        <fullName evidence="6">Zn(2)-C6 fungal-type domain-containing protein</fullName>
    </recommendedName>
</protein>
<comment type="caution">
    <text evidence="7">The sequence shown here is derived from an EMBL/GenBank/DDBJ whole genome shotgun (WGS) entry which is preliminary data.</text>
</comment>
<feature type="domain" description="Zn(2)-C6 fungal-type" evidence="6">
    <location>
        <begin position="12"/>
        <end position="46"/>
    </location>
</feature>
<feature type="compositionally biased region" description="Polar residues" evidence="5">
    <location>
        <begin position="62"/>
        <end position="81"/>
    </location>
</feature>
<keyword evidence="3" id="KW-0804">Transcription</keyword>
<feature type="compositionally biased region" description="Low complexity" evidence="5">
    <location>
        <begin position="105"/>
        <end position="129"/>
    </location>
</feature>
<proteinExistence type="predicted"/>
<dbReference type="Pfam" id="PF00172">
    <property type="entry name" value="Zn_clus"/>
    <property type="match status" value="1"/>
</dbReference>
<dbReference type="AlphaFoldDB" id="A0A2B7YLA2"/>
<feature type="compositionally biased region" description="Low complexity" evidence="5">
    <location>
        <begin position="495"/>
        <end position="504"/>
    </location>
</feature>
<feature type="compositionally biased region" description="Low complexity" evidence="5">
    <location>
        <begin position="222"/>
        <end position="236"/>
    </location>
</feature>
<dbReference type="SMART" id="SM00066">
    <property type="entry name" value="GAL4"/>
    <property type="match status" value="1"/>
</dbReference>
<keyword evidence="2" id="KW-0238">DNA-binding</keyword>
<evidence type="ECO:0000313" key="8">
    <source>
        <dbReference type="Proteomes" id="UP000224634"/>
    </source>
</evidence>